<evidence type="ECO:0000259" key="1">
    <source>
        <dbReference type="Pfam" id="PF01467"/>
    </source>
</evidence>
<feature type="domain" description="Cytidyltransferase-like" evidence="1">
    <location>
        <begin position="6"/>
        <end position="95"/>
    </location>
</feature>
<dbReference type="GO" id="GO:0003824">
    <property type="term" value="F:catalytic activity"/>
    <property type="evidence" value="ECO:0007669"/>
    <property type="project" value="InterPro"/>
</dbReference>
<comment type="caution">
    <text evidence="2">The sequence shown here is derived from an EMBL/GenBank/DDBJ whole genome shotgun (WGS) entry which is preliminary data.</text>
</comment>
<evidence type="ECO:0000313" key="3">
    <source>
        <dbReference type="Proteomes" id="UP000179237"/>
    </source>
</evidence>
<sequence length="171" mass="19835">MKTKYVYLGRFAPFHNGHNLLLSEMVNRYGPDKILVLIGSTNTINWRTPYTYEDRKQIIRISFPTVEILPLPDGKPNLEYFDGTTNEAWLDSIEAIAKARKERYVFCGGDKADLEVLAQRFETKVEISREVLVVSATQIRELLVKKDYERLSKFVDPKATEIIIKKFKSFI</sequence>
<dbReference type="AlphaFoldDB" id="A0A1F5FVG5"/>
<dbReference type="InterPro" id="IPR004821">
    <property type="entry name" value="Cyt_trans-like"/>
</dbReference>
<reference evidence="2 3" key="1">
    <citation type="journal article" date="2016" name="Nat. Commun.">
        <title>Thousands of microbial genomes shed light on interconnected biogeochemical processes in an aquifer system.</title>
        <authorList>
            <person name="Anantharaman K."/>
            <person name="Brown C.T."/>
            <person name="Hug L.A."/>
            <person name="Sharon I."/>
            <person name="Castelle C.J."/>
            <person name="Probst A.J."/>
            <person name="Thomas B.C."/>
            <person name="Singh A."/>
            <person name="Wilkins M.J."/>
            <person name="Karaoz U."/>
            <person name="Brodie E.L."/>
            <person name="Williams K.H."/>
            <person name="Hubbard S.S."/>
            <person name="Banfield J.F."/>
        </authorList>
    </citation>
    <scope>NUCLEOTIDE SEQUENCE [LARGE SCALE GENOMIC DNA]</scope>
</reference>
<proteinExistence type="predicted"/>
<dbReference type="Gene3D" id="3.40.50.620">
    <property type="entry name" value="HUPs"/>
    <property type="match status" value="1"/>
</dbReference>
<dbReference type="Pfam" id="PF01467">
    <property type="entry name" value="CTP_transf_like"/>
    <property type="match status" value="1"/>
</dbReference>
<dbReference type="InterPro" id="IPR014729">
    <property type="entry name" value="Rossmann-like_a/b/a_fold"/>
</dbReference>
<dbReference type="EMBL" id="MFAQ01000012">
    <property type="protein sequence ID" value="OGD83601.1"/>
    <property type="molecule type" value="Genomic_DNA"/>
</dbReference>
<gene>
    <name evidence="2" type="ORF">A2572_04875</name>
</gene>
<protein>
    <recommendedName>
        <fullName evidence="1">Cytidyltransferase-like domain-containing protein</fullName>
    </recommendedName>
</protein>
<name>A0A1F5FVG5_9BACT</name>
<dbReference type="SUPFAM" id="SSF52374">
    <property type="entry name" value="Nucleotidylyl transferase"/>
    <property type="match status" value="1"/>
</dbReference>
<accession>A0A1F5FVG5</accession>
<dbReference type="Proteomes" id="UP000179237">
    <property type="component" value="Unassembled WGS sequence"/>
</dbReference>
<organism evidence="2 3">
    <name type="scientific">Candidatus Collierbacteria bacterium RIFOXYD1_FULL_40_9</name>
    <dbReference type="NCBI Taxonomy" id="1817731"/>
    <lineage>
        <taxon>Bacteria</taxon>
        <taxon>Candidatus Collieribacteriota</taxon>
    </lineage>
</organism>
<evidence type="ECO:0000313" key="2">
    <source>
        <dbReference type="EMBL" id="OGD83601.1"/>
    </source>
</evidence>